<proteinExistence type="predicted"/>
<keyword evidence="2" id="KW-1185">Reference proteome</keyword>
<dbReference type="AlphaFoldDB" id="A0A2U3NTK8"/>
<name>A0A2U3NTK8_9MYCO</name>
<protein>
    <submittedName>
        <fullName evidence="1">Mycobacterium rhizamassiliense ORFan</fullName>
    </submittedName>
</protein>
<organism evidence="1 2">
    <name type="scientific">Mycobacterium rhizamassiliense</name>
    <dbReference type="NCBI Taxonomy" id="1841860"/>
    <lineage>
        <taxon>Bacteria</taxon>
        <taxon>Bacillati</taxon>
        <taxon>Actinomycetota</taxon>
        <taxon>Actinomycetes</taxon>
        <taxon>Mycobacteriales</taxon>
        <taxon>Mycobacteriaceae</taxon>
        <taxon>Mycobacterium</taxon>
    </lineage>
</organism>
<sequence length="39" mass="4432">MRLQQGDPVRYGDSEHRVVQVLEGSRLIVERPAPTARKS</sequence>
<gene>
    <name evidence="1" type="ORF">MRAB57_2678</name>
</gene>
<dbReference type="EMBL" id="FUFA01000004">
    <property type="protein sequence ID" value="SPM34857.1"/>
    <property type="molecule type" value="Genomic_DNA"/>
</dbReference>
<evidence type="ECO:0000313" key="2">
    <source>
        <dbReference type="Proteomes" id="UP000240988"/>
    </source>
</evidence>
<dbReference type="STRING" id="1841860.GCA_900157375_02681"/>
<evidence type="ECO:0000313" key="1">
    <source>
        <dbReference type="EMBL" id="SPM34857.1"/>
    </source>
</evidence>
<dbReference type="Proteomes" id="UP000240988">
    <property type="component" value="Unassembled WGS sequence"/>
</dbReference>
<accession>A0A2U3NTK8</accession>
<reference evidence="1 2" key="1">
    <citation type="submission" date="2017-01" db="EMBL/GenBank/DDBJ databases">
        <authorList>
            <consortium name="Urmite Genomes"/>
        </authorList>
    </citation>
    <scope>NUCLEOTIDE SEQUENCE [LARGE SCALE GENOMIC DNA]</scope>
    <source>
        <strain evidence="1 2">AB57</strain>
    </source>
</reference>